<gene>
    <name evidence="2" type="ORF">Celaphus_00008334</name>
</gene>
<dbReference type="EMBL" id="MKHE01000015">
    <property type="protein sequence ID" value="OWK07690.1"/>
    <property type="molecule type" value="Genomic_DNA"/>
</dbReference>
<name>A0A212CP17_CEREH</name>
<evidence type="ECO:0000313" key="2">
    <source>
        <dbReference type="EMBL" id="OWK07690.1"/>
    </source>
</evidence>
<dbReference type="Proteomes" id="UP000242450">
    <property type="component" value="Chromosome 15"/>
</dbReference>
<comment type="caution">
    <text evidence="2">The sequence shown here is derived from an EMBL/GenBank/DDBJ whole genome shotgun (WGS) entry which is preliminary data.</text>
</comment>
<dbReference type="AlphaFoldDB" id="A0A212CP17"/>
<feature type="compositionally biased region" description="Polar residues" evidence="1">
    <location>
        <begin position="1"/>
        <end position="16"/>
    </location>
</feature>
<feature type="region of interest" description="Disordered" evidence="1">
    <location>
        <begin position="1"/>
        <end position="82"/>
    </location>
</feature>
<evidence type="ECO:0000256" key="1">
    <source>
        <dbReference type="SAM" id="MobiDB-lite"/>
    </source>
</evidence>
<organism evidence="2 3">
    <name type="scientific">Cervus elaphus hippelaphus</name>
    <name type="common">European red deer</name>
    <dbReference type="NCBI Taxonomy" id="46360"/>
    <lineage>
        <taxon>Eukaryota</taxon>
        <taxon>Metazoa</taxon>
        <taxon>Chordata</taxon>
        <taxon>Craniata</taxon>
        <taxon>Vertebrata</taxon>
        <taxon>Euteleostomi</taxon>
        <taxon>Mammalia</taxon>
        <taxon>Eutheria</taxon>
        <taxon>Laurasiatheria</taxon>
        <taxon>Artiodactyla</taxon>
        <taxon>Ruminantia</taxon>
        <taxon>Pecora</taxon>
        <taxon>Cervidae</taxon>
        <taxon>Cervinae</taxon>
        <taxon>Cervus</taxon>
    </lineage>
</organism>
<dbReference type="OrthoDB" id="9897383at2759"/>
<sequence length="134" mass="13936">MPHAGSSDQPHPSIQQGLHVPHPSSQSGPPLHHSGAPPPPSQPPRQPPQAAPGNHPHSDLTFNPSSALEGQAGAQGASDMPEPSLDFLVCVWSMPCASAHSIAHPERPLCGVPESWPRVTLGVVVTEMEVAAET</sequence>
<feature type="compositionally biased region" description="Pro residues" evidence="1">
    <location>
        <begin position="36"/>
        <end position="50"/>
    </location>
</feature>
<keyword evidence="3" id="KW-1185">Reference proteome</keyword>
<evidence type="ECO:0000313" key="3">
    <source>
        <dbReference type="Proteomes" id="UP000242450"/>
    </source>
</evidence>
<protein>
    <submittedName>
        <fullName evidence="2">Uncharacterized protein</fullName>
    </submittedName>
</protein>
<proteinExistence type="predicted"/>
<reference evidence="2 3" key="1">
    <citation type="journal article" date="2018" name="Mol. Genet. Genomics">
        <title>The red deer Cervus elaphus genome CerEla1.0: sequencing, annotating, genes, and chromosomes.</title>
        <authorList>
            <person name="Bana N.A."/>
            <person name="Nyiri A."/>
            <person name="Nagy J."/>
            <person name="Frank K."/>
            <person name="Nagy T."/>
            <person name="Steger V."/>
            <person name="Schiller M."/>
            <person name="Lakatos P."/>
            <person name="Sugar L."/>
            <person name="Horn P."/>
            <person name="Barta E."/>
            <person name="Orosz L."/>
        </authorList>
    </citation>
    <scope>NUCLEOTIDE SEQUENCE [LARGE SCALE GENOMIC DNA]</scope>
    <source>
        <strain evidence="2">Hungarian</strain>
    </source>
</reference>
<accession>A0A212CP17</accession>